<dbReference type="AlphaFoldDB" id="A0A318SL15"/>
<dbReference type="RefSeq" id="WP_110464650.1">
    <property type="nucleotide sequence ID" value="NZ_JAMOFZ010000003.1"/>
</dbReference>
<dbReference type="GO" id="GO:0052621">
    <property type="term" value="F:diguanylate cyclase activity"/>
    <property type="evidence" value="ECO:0007669"/>
    <property type="project" value="UniProtKB-EC"/>
</dbReference>
<keyword evidence="6" id="KW-1185">Reference proteome</keyword>
<dbReference type="InterPro" id="IPR043128">
    <property type="entry name" value="Rev_trsase/Diguanyl_cyclase"/>
</dbReference>
<accession>A0A318SL15</accession>
<dbReference type="SUPFAM" id="SSF55073">
    <property type="entry name" value="Nucleotide cyclase"/>
    <property type="match status" value="1"/>
</dbReference>
<protein>
    <recommendedName>
        <fullName evidence="1">diguanylate cyclase</fullName>
        <ecNumber evidence="1">2.7.7.65</ecNumber>
    </recommendedName>
</protein>
<keyword evidence="3" id="KW-0175">Coiled coil</keyword>
<proteinExistence type="predicted"/>
<feature type="coiled-coil region" evidence="3">
    <location>
        <begin position="338"/>
        <end position="365"/>
    </location>
</feature>
<evidence type="ECO:0000256" key="2">
    <source>
        <dbReference type="ARBA" id="ARBA00034247"/>
    </source>
</evidence>
<dbReference type="NCBIfam" id="TIGR00254">
    <property type="entry name" value="GGDEF"/>
    <property type="match status" value="1"/>
</dbReference>
<evidence type="ECO:0000256" key="3">
    <source>
        <dbReference type="SAM" id="Coils"/>
    </source>
</evidence>
<dbReference type="PROSITE" id="PS50887">
    <property type="entry name" value="GGDEF"/>
    <property type="match status" value="1"/>
</dbReference>
<dbReference type="InterPro" id="IPR000160">
    <property type="entry name" value="GGDEF_dom"/>
</dbReference>
<evidence type="ECO:0000259" key="4">
    <source>
        <dbReference type="PROSITE" id="PS50887"/>
    </source>
</evidence>
<comment type="caution">
    <text evidence="5">The sequence shown here is derived from an EMBL/GenBank/DDBJ whole genome shotgun (WGS) entry which is preliminary data.</text>
</comment>
<dbReference type="InterPro" id="IPR050469">
    <property type="entry name" value="Diguanylate_Cyclase"/>
</dbReference>
<organism evidence="5 6">
    <name type="scientific">Xylophilus ampelinus</name>
    <dbReference type="NCBI Taxonomy" id="54067"/>
    <lineage>
        <taxon>Bacteria</taxon>
        <taxon>Pseudomonadati</taxon>
        <taxon>Pseudomonadota</taxon>
        <taxon>Betaproteobacteria</taxon>
        <taxon>Burkholderiales</taxon>
        <taxon>Xylophilus</taxon>
    </lineage>
</organism>
<dbReference type="SMART" id="SM00267">
    <property type="entry name" value="GGDEF"/>
    <property type="match status" value="1"/>
</dbReference>
<dbReference type="Pfam" id="PF00990">
    <property type="entry name" value="GGDEF"/>
    <property type="match status" value="1"/>
</dbReference>
<comment type="catalytic activity">
    <reaction evidence="2">
        <text>2 GTP = 3',3'-c-di-GMP + 2 diphosphate</text>
        <dbReference type="Rhea" id="RHEA:24898"/>
        <dbReference type="ChEBI" id="CHEBI:33019"/>
        <dbReference type="ChEBI" id="CHEBI:37565"/>
        <dbReference type="ChEBI" id="CHEBI:58805"/>
        <dbReference type="EC" id="2.7.7.65"/>
    </reaction>
</comment>
<reference evidence="5 6" key="1">
    <citation type="submission" date="2018-06" db="EMBL/GenBank/DDBJ databases">
        <title>Genomic Encyclopedia of Type Strains, Phase III (KMG-III): the genomes of soil and plant-associated and newly described type strains.</title>
        <authorList>
            <person name="Whitman W."/>
        </authorList>
    </citation>
    <scope>NUCLEOTIDE SEQUENCE [LARGE SCALE GENOMIC DNA]</scope>
    <source>
        <strain evidence="5 6">CECT 7646</strain>
    </source>
</reference>
<sequence length="526" mass="56477">MSARPPSEIARDTLKLLATRKLAPSPDNYQTLYDEIAGTATPTPFPDGPLGRIARALPGETPVQKRLLTQFDAAVQQKSWTDLQRAIAGYAQLGLGASAAQDATVAAPGADAAAQGSAPIPAERAPTPVAETLPATLLEQIARLVENVMPALGTEDARLQQTADTLLHALRAPSSAEVLQPMLADLGFRLSFAAEDQSAIRAGLLASLQLIFQNIGELSLDDRWLQGQADALQAAAEPPLTLRLDDLQKRLKDVIVKQSESRQRSLDAQEQMKDMLASFIARLSQMTASSGVYQDKIEQCADRLGEVRSLEEMAPVLQEVISATRAMALDSRVHRDELQSLQDKTAATQAEIGRLQAALENASAQARHDPLTGALNRKGLDEAADREVARARRAGTAVCIGLLDIDNFKQINDRLGHASGDAALVHLAQVARESLRAQDTLARYGGEEFVVVMPDTPPAEGVAVLQRLQRELTKRYFLANNDKVLITFSAGVSAVSASDTPGDALKRADQAMYLANKAGKNRVMLA</sequence>
<dbReference type="Gene3D" id="3.30.70.270">
    <property type="match status" value="1"/>
</dbReference>
<evidence type="ECO:0000256" key="1">
    <source>
        <dbReference type="ARBA" id="ARBA00012528"/>
    </source>
</evidence>
<evidence type="ECO:0000313" key="5">
    <source>
        <dbReference type="EMBL" id="PYE79140.1"/>
    </source>
</evidence>
<dbReference type="CDD" id="cd01949">
    <property type="entry name" value="GGDEF"/>
    <property type="match status" value="1"/>
</dbReference>
<dbReference type="EC" id="2.7.7.65" evidence="1"/>
<dbReference type="EMBL" id="QJTC01000003">
    <property type="protein sequence ID" value="PYE79140.1"/>
    <property type="molecule type" value="Genomic_DNA"/>
</dbReference>
<dbReference type="FunFam" id="3.30.70.270:FF:000001">
    <property type="entry name" value="Diguanylate cyclase domain protein"/>
    <property type="match status" value="1"/>
</dbReference>
<name>A0A318SL15_9BURK</name>
<dbReference type="PANTHER" id="PTHR45138">
    <property type="entry name" value="REGULATORY COMPONENTS OF SENSORY TRANSDUCTION SYSTEM"/>
    <property type="match status" value="1"/>
</dbReference>
<feature type="domain" description="GGDEF" evidence="4">
    <location>
        <begin position="396"/>
        <end position="526"/>
    </location>
</feature>
<dbReference type="OrthoDB" id="9813903at2"/>
<dbReference type="InterPro" id="IPR029787">
    <property type="entry name" value="Nucleotide_cyclase"/>
</dbReference>
<dbReference type="PANTHER" id="PTHR45138:SF9">
    <property type="entry name" value="DIGUANYLATE CYCLASE DGCM-RELATED"/>
    <property type="match status" value="1"/>
</dbReference>
<evidence type="ECO:0000313" key="6">
    <source>
        <dbReference type="Proteomes" id="UP000247540"/>
    </source>
</evidence>
<gene>
    <name evidence="5" type="ORF">DFQ15_103128</name>
</gene>
<dbReference type="Proteomes" id="UP000247540">
    <property type="component" value="Unassembled WGS sequence"/>
</dbReference>